<dbReference type="KEGG" id="vg:80528172"/>
<keyword evidence="2" id="KW-1185">Reference proteome</keyword>
<reference evidence="1 2" key="1">
    <citation type="journal article" date="2018" name="Sci. Rep.">
        <title>A novel adenovirus isolated from the Egyptian fruit bat in South Africa is closely related to recent isolates from China.</title>
        <authorList>
            <person name="Jansen van Vuren P."/>
            <person name="Allam M."/>
            <person name="Wiley M.R."/>
            <person name="Ismail A."/>
            <person name="Storm N."/>
            <person name="Birkhead M."/>
            <person name="Markotter W."/>
            <person name="Palacios G."/>
            <person name="Paweska J.T."/>
        </authorList>
    </citation>
    <scope>NUCLEOTIDE SEQUENCE [LARGE SCALE GENOMIC DNA]</scope>
    <source>
        <strain evidence="1">3085</strain>
    </source>
</reference>
<dbReference type="Proteomes" id="UP000319886">
    <property type="component" value="Segment"/>
</dbReference>
<dbReference type="GeneID" id="80528172"/>
<sequence length="171" mass="18627">MRHFSLTCLDPIYSVADDFLASLHSFSEEPDLSFYSDSAAPSTSHSLPDLVDLDLAPFVPLDNYVDFGYESDEDFGLQTVPNLPPSVLLFCDAPASFPDRTEIDLHCYESMPSSVESTGAISPPPSAQVSSSPSDCDQHICDPGNSPCSLCFLRLAYSGMCFSYTFSHLLC</sequence>
<accession>A0A344X9T8</accession>
<protein>
    <submittedName>
        <fullName evidence="1">E1A</fullName>
    </submittedName>
</protein>
<dbReference type="RefSeq" id="YP_010790736.1">
    <property type="nucleotide sequence ID" value="NC_075454.1"/>
</dbReference>
<organism evidence="1 2">
    <name type="scientific">Egyptian fruit bat adenovirus</name>
    <dbReference type="NCBI Taxonomy" id="2849732"/>
    <lineage>
        <taxon>Viruses</taxon>
        <taxon>Varidnaviria</taxon>
        <taxon>Bamfordvirae</taxon>
        <taxon>Preplasmiviricota</taxon>
        <taxon>Polisuviricotina</taxon>
        <taxon>Pharingeaviricetes</taxon>
        <taxon>Rowavirales</taxon>
        <taxon>Adenoviridae</taxon>
        <taxon>Mastadenovirus</taxon>
        <taxon>Mastadenovirus aegyptiaci</taxon>
        <taxon>Bat mastadenovirus I</taxon>
    </lineage>
</organism>
<dbReference type="EMBL" id="MG551742">
    <property type="protein sequence ID" value="AXE75620.1"/>
    <property type="molecule type" value="Genomic_DNA"/>
</dbReference>
<proteinExistence type="predicted"/>
<evidence type="ECO:0000313" key="1">
    <source>
        <dbReference type="EMBL" id="AXE75620.1"/>
    </source>
</evidence>
<name>A0A344X9T8_9ADEN</name>
<evidence type="ECO:0000313" key="2">
    <source>
        <dbReference type="Proteomes" id="UP000319886"/>
    </source>
</evidence>